<evidence type="ECO:0000313" key="1">
    <source>
        <dbReference type="EMBL" id="KAG8462778.1"/>
    </source>
</evidence>
<sequence>MASTDDDADGGELAPVPEGYALSGVHAALELFAVCAPVVERMLELERTASAPGSCELDAARPIRERARFELLRGLMLRAARPPGERAQPCDRLLRLAQQGAGGGRSSRARRTGAARDARRTVEWLAAEIDRAFALVPIFAGAPAAAAEPPARTASPPLPHVRPGNVAYVLSGAIVQRTVGACAMLARGANGVWRRVDGGGEAVVEVNERAVALLYVRGEPVAPARAAAGGPADVSVPPLLRTGADVVDAHGAHIARWRVNTAPPLRVVLEALRDGDASGATTCDALVRPELATAAATAAAELAALVAAGERAEGAWVVRDGDALCAEAGARAGAANGGTGPPSRAGQGAHPLGPELAIALRGGDDRQVAALLVGLPPRPPGAAAVTVLVAQRGTAGCSRGTEAYEQAREELGPGWAQPLVAHVADERMSAHAFALVVTLLARAVAHDGFGDELAQCADAAGVAESANRRIASLSDARVGGVPPSADTAQLVAAAAWSLVELRGSAGTLSGTHAVSVAVSRQLTALGRRGLPPMVVVHATHARTPLRDVPERLEPIVAGEVAADSAGVVGGVYTRSAAMMRDPRTERERLVGCAAVASRARVWARLAGENVHVCTEQAVRAGEPLLVVYAAHRTVVTRPRCAVCERPVVS</sequence>
<organism evidence="1 2">
    <name type="scientific">Diacronema lutheri</name>
    <name type="common">Unicellular marine alga</name>
    <name type="synonym">Monochrysis lutheri</name>
    <dbReference type="NCBI Taxonomy" id="2081491"/>
    <lineage>
        <taxon>Eukaryota</taxon>
        <taxon>Haptista</taxon>
        <taxon>Haptophyta</taxon>
        <taxon>Pavlovophyceae</taxon>
        <taxon>Pavlovales</taxon>
        <taxon>Pavlovaceae</taxon>
        <taxon>Diacronema</taxon>
    </lineage>
</organism>
<accession>A0A8J5XF21</accession>
<dbReference type="Proteomes" id="UP000751190">
    <property type="component" value="Unassembled WGS sequence"/>
</dbReference>
<dbReference type="AlphaFoldDB" id="A0A8J5XF21"/>
<dbReference type="EMBL" id="JAGTXO010000019">
    <property type="protein sequence ID" value="KAG8462778.1"/>
    <property type="molecule type" value="Genomic_DNA"/>
</dbReference>
<evidence type="ECO:0000313" key="2">
    <source>
        <dbReference type="Proteomes" id="UP000751190"/>
    </source>
</evidence>
<reference evidence="1" key="1">
    <citation type="submission" date="2021-05" db="EMBL/GenBank/DDBJ databases">
        <title>The genome of the haptophyte Pavlova lutheri (Diacronema luteri, Pavlovales) - a model for lipid biosynthesis in eukaryotic algae.</title>
        <authorList>
            <person name="Hulatt C.J."/>
            <person name="Posewitz M.C."/>
        </authorList>
    </citation>
    <scope>NUCLEOTIDE SEQUENCE</scope>
    <source>
        <strain evidence="1">NIVA-4/92</strain>
    </source>
</reference>
<protein>
    <submittedName>
        <fullName evidence="1">Uncharacterized protein</fullName>
    </submittedName>
</protein>
<name>A0A8J5XF21_DIALT</name>
<proteinExistence type="predicted"/>
<gene>
    <name evidence="1" type="ORF">KFE25_004754</name>
</gene>
<keyword evidence="2" id="KW-1185">Reference proteome</keyword>
<comment type="caution">
    <text evidence="1">The sequence shown here is derived from an EMBL/GenBank/DDBJ whole genome shotgun (WGS) entry which is preliminary data.</text>
</comment>